<proteinExistence type="predicted"/>
<reference evidence="1" key="1">
    <citation type="journal article" date="2020" name="Nature">
        <title>Giant virus diversity and host interactions through global metagenomics.</title>
        <authorList>
            <person name="Schulz F."/>
            <person name="Roux S."/>
            <person name="Paez-Espino D."/>
            <person name="Jungbluth S."/>
            <person name="Walsh D.A."/>
            <person name="Denef V.J."/>
            <person name="McMahon K.D."/>
            <person name="Konstantinidis K.T."/>
            <person name="Eloe-Fadrosh E.A."/>
            <person name="Kyrpides N.C."/>
            <person name="Woyke T."/>
        </authorList>
    </citation>
    <scope>NUCLEOTIDE SEQUENCE</scope>
    <source>
        <strain evidence="1">GVMAG-M-3300023179-138</strain>
    </source>
</reference>
<dbReference type="InterPro" id="IPR043905">
    <property type="entry name" value="DUF5771"/>
</dbReference>
<dbReference type="EMBL" id="MN739743">
    <property type="protein sequence ID" value="QHT24216.1"/>
    <property type="molecule type" value="Genomic_DNA"/>
</dbReference>
<evidence type="ECO:0000313" key="1">
    <source>
        <dbReference type="EMBL" id="QHT24216.1"/>
    </source>
</evidence>
<organism evidence="1">
    <name type="scientific">viral metagenome</name>
    <dbReference type="NCBI Taxonomy" id="1070528"/>
    <lineage>
        <taxon>unclassified sequences</taxon>
        <taxon>metagenomes</taxon>
        <taxon>organismal metagenomes</taxon>
    </lineage>
</organism>
<protein>
    <submittedName>
        <fullName evidence="1">Uncharacterized protein</fullName>
    </submittedName>
</protein>
<dbReference type="Pfam" id="PF19075">
    <property type="entry name" value="DUF5771"/>
    <property type="match status" value="1"/>
</dbReference>
<name>A0A6C0E4Z0_9ZZZZ</name>
<accession>A0A6C0E4Z0</accession>
<sequence length="126" mass="14044">MALTRKRHCAPGKILRASYRQRRGSRDIYVPASCITDRGLPGKGFKDGIGPLKKNMLGQFGYHDAVHMTAAARHRSLRRAVRAYGATSVGRMLNAIAVYNKNTAPASAARFNVDRKWVRRTFKKSA</sequence>
<dbReference type="AlphaFoldDB" id="A0A6C0E4Z0"/>